<feature type="transmembrane region" description="Helical" evidence="8">
    <location>
        <begin position="338"/>
        <end position="361"/>
    </location>
</feature>
<evidence type="ECO:0000256" key="3">
    <source>
        <dbReference type="ARBA" id="ARBA00022679"/>
    </source>
</evidence>
<dbReference type="InterPro" id="IPR003594">
    <property type="entry name" value="HATPase_dom"/>
</dbReference>
<dbReference type="EMBL" id="JAVAMP010000019">
    <property type="protein sequence ID" value="MDP5276802.1"/>
    <property type="molecule type" value="Genomic_DNA"/>
</dbReference>
<keyword evidence="8" id="KW-0472">Membrane</keyword>
<feature type="transmembrane region" description="Helical" evidence="8">
    <location>
        <begin position="170"/>
        <end position="191"/>
    </location>
</feature>
<proteinExistence type="predicted"/>
<dbReference type="InterPro" id="IPR050482">
    <property type="entry name" value="Sensor_HK_TwoCompSys"/>
</dbReference>
<keyword evidence="6 10" id="KW-0067">ATP-binding</keyword>
<feature type="transmembrane region" description="Helical" evidence="8">
    <location>
        <begin position="304"/>
        <end position="323"/>
    </location>
</feature>
<evidence type="ECO:0000256" key="5">
    <source>
        <dbReference type="ARBA" id="ARBA00022777"/>
    </source>
</evidence>
<evidence type="ECO:0000313" key="10">
    <source>
        <dbReference type="EMBL" id="MDP5276802.1"/>
    </source>
</evidence>
<evidence type="ECO:0000256" key="7">
    <source>
        <dbReference type="ARBA" id="ARBA00023012"/>
    </source>
</evidence>
<feature type="transmembrane region" description="Helical" evidence="8">
    <location>
        <begin position="5"/>
        <end position="26"/>
    </location>
</feature>
<dbReference type="InterPro" id="IPR036890">
    <property type="entry name" value="HATPase_C_sf"/>
</dbReference>
<keyword evidence="8" id="KW-1133">Transmembrane helix</keyword>
<dbReference type="GO" id="GO:0005524">
    <property type="term" value="F:ATP binding"/>
    <property type="evidence" value="ECO:0007669"/>
    <property type="project" value="UniProtKB-KW"/>
</dbReference>
<dbReference type="PROSITE" id="PS50109">
    <property type="entry name" value="HIS_KIN"/>
    <property type="match status" value="1"/>
</dbReference>
<comment type="catalytic activity">
    <reaction evidence="1">
        <text>ATP + protein L-histidine = ADP + protein N-phospho-L-histidine.</text>
        <dbReference type="EC" id="2.7.13.3"/>
    </reaction>
</comment>
<reference evidence="10 11" key="1">
    <citation type="submission" date="2023-08" db="EMBL/GenBank/DDBJ databases">
        <authorList>
            <person name="Park J.-S."/>
        </authorList>
    </citation>
    <scope>NUCLEOTIDE SEQUENCE [LARGE SCALE GENOMIC DNA]</scope>
    <source>
        <strain evidence="10 11">2205SS18-9</strain>
    </source>
</reference>
<keyword evidence="7" id="KW-0902">Two-component regulatory system</keyword>
<feature type="transmembrane region" description="Helical" evidence="8">
    <location>
        <begin position="203"/>
        <end position="220"/>
    </location>
</feature>
<feature type="domain" description="Histidine kinase" evidence="9">
    <location>
        <begin position="652"/>
        <end position="744"/>
    </location>
</feature>
<sequence length="744" mass="87065">MKKKILISILITLFISIQCWFVFLTFKYPYTGIQVERNDINQWIITDLDKLKIDSHNSIQVGDEVLQVNHKETKEFYSIQKWGALEQFDHLLLSRNGQTFEIQSNEFATINILKLLFLFGAFLCYLQSYLLIKKAHQLKSAVYLSFLFITIGLTLVSVNASIQADLLGKTVVLTCVMLVPVISLHFLIVLLKEKSGVMISTKTLYFLYSIVLVMSISQILNIFTPPFDYSFYHFTKNFTMFYFLFGILFNFIYVVYVFFKYRSNNSYVSSLIKTILFCLFVTAVPFSLFSFLPALLFGEEWVSSFYTAWLVFFFPSTFTYLILSKQIFDIDVVIRRTIYTLFFSIIPSMLIVYFISIIFNLKITTQYIAVSFTGTLLTIFLSLFSIKYFFSKLENTIFPHRRGYKNSLDHILKKLTSITNFHDLEDQILTDIINLFKVHGGIILLKYKEKIETIHVGKINVQEVENLLDSTPFEIISSDYSFFQINHYQEYTSYLILTKKKNNSKLGLEETEWMNLIISYMKVSLENIYFIRKYTFELQEKERFDISLDLHDSTLQDLLLLRRKISILTEKSSSKQVKQELRNIINYVDTINLGLRQNFFELNPYLIKEMGLIKAIEQLVDQEKAINLFNIHFSANNDDKINNLNLELKQHIFRIIQELINNTKKHADATNVNIQFEVNNDSLLFIYEDNGIGFKTNHKNKPSNLFGMGLEQIRYRVSDVNGQLKVHSSESNGVKFIFKFPLKI</sequence>
<dbReference type="InterPro" id="IPR005467">
    <property type="entry name" value="His_kinase_dom"/>
</dbReference>
<feature type="transmembrane region" description="Helical" evidence="8">
    <location>
        <begin position="144"/>
        <end position="164"/>
    </location>
</feature>
<evidence type="ECO:0000256" key="2">
    <source>
        <dbReference type="ARBA" id="ARBA00012438"/>
    </source>
</evidence>
<dbReference type="RefSeq" id="WP_305994111.1">
    <property type="nucleotide sequence ID" value="NZ_JAVAMP010000019.1"/>
</dbReference>
<dbReference type="Pfam" id="PF02518">
    <property type="entry name" value="HATPase_c"/>
    <property type="match status" value="1"/>
</dbReference>
<dbReference type="CDD" id="cd16917">
    <property type="entry name" value="HATPase_UhpB-NarQ-NarX-like"/>
    <property type="match status" value="1"/>
</dbReference>
<dbReference type="SMART" id="SM00387">
    <property type="entry name" value="HATPase_c"/>
    <property type="match status" value="1"/>
</dbReference>
<dbReference type="EC" id="2.7.13.3" evidence="2"/>
<feature type="transmembrane region" description="Helical" evidence="8">
    <location>
        <begin position="367"/>
        <end position="390"/>
    </location>
</feature>
<keyword evidence="3" id="KW-0808">Transferase</keyword>
<keyword evidence="8" id="KW-0812">Transmembrane</keyword>
<dbReference type="PANTHER" id="PTHR24421">
    <property type="entry name" value="NITRATE/NITRITE SENSOR PROTEIN NARX-RELATED"/>
    <property type="match status" value="1"/>
</dbReference>
<dbReference type="PANTHER" id="PTHR24421:SF10">
    <property type="entry name" value="NITRATE_NITRITE SENSOR PROTEIN NARQ"/>
    <property type="match status" value="1"/>
</dbReference>
<comment type="caution">
    <text evidence="10">The sequence shown here is derived from an EMBL/GenBank/DDBJ whole genome shotgun (WGS) entry which is preliminary data.</text>
</comment>
<evidence type="ECO:0000256" key="4">
    <source>
        <dbReference type="ARBA" id="ARBA00022741"/>
    </source>
</evidence>
<feature type="transmembrane region" description="Helical" evidence="8">
    <location>
        <begin position="112"/>
        <end position="132"/>
    </location>
</feature>
<evidence type="ECO:0000256" key="1">
    <source>
        <dbReference type="ARBA" id="ARBA00000085"/>
    </source>
</evidence>
<name>A0ABT9J5C1_9BACL</name>
<protein>
    <recommendedName>
        <fullName evidence="2">histidine kinase</fullName>
        <ecNumber evidence="2">2.7.13.3</ecNumber>
    </recommendedName>
</protein>
<evidence type="ECO:0000259" key="9">
    <source>
        <dbReference type="PROSITE" id="PS50109"/>
    </source>
</evidence>
<evidence type="ECO:0000313" key="11">
    <source>
        <dbReference type="Proteomes" id="UP001231941"/>
    </source>
</evidence>
<evidence type="ECO:0000256" key="8">
    <source>
        <dbReference type="SAM" id="Phobius"/>
    </source>
</evidence>
<accession>A0ABT9J5C1</accession>
<evidence type="ECO:0000256" key="6">
    <source>
        <dbReference type="ARBA" id="ARBA00022840"/>
    </source>
</evidence>
<keyword evidence="4" id="KW-0547">Nucleotide-binding</keyword>
<keyword evidence="5" id="KW-0418">Kinase</keyword>
<dbReference type="Proteomes" id="UP001231941">
    <property type="component" value="Unassembled WGS sequence"/>
</dbReference>
<dbReference type="Gene3D" id="3.30.565.10">
    <property type="entry name" value="Histidine kinase-like ATPase, C-terminal domain"/>
    <property type="match status" value="1"/>
</dbReference>
<keyword evidence="11" id="KW-1185">Reference proteome</keyword>
<dbReference type="SUPFAM" id="SSF55874">
    <property type="entry name" value="ATPase domain of HSP90 chaperone/DNA topoisomerase II/histidine kinase"/>
    <property type="match status" value="1"/>
</dbReference>
<feature type="transmembrane region" description="Helical" evidence="8">
    <location>
        <begin position="271"/>
        <end position="292"/>
    </location>
</feature>
<gene>
    <name evidence="10" type="ORF">Q5Y73_22165</name>
</gene>
<feature type="transmembrane region" description="Helical" evidence="8">
    <location>
        <begin position="240"/>
        <end position="259"/>
    </location>
</feature>
<organism evidence="10 11">
    <name type="scientific">Chengkuizengella axinellae</name>
    <dbReference type="NCBI Taxonomy" id="3064388"/>
    <lineage>
        <taxon>Bacteria</taxon>
        <taxon>Bacillati</taxon>
        <taxon>Bacillota</taxon>
        <taxon>Bacilli</taxon>
        <taxon>Bacillales</taxon>
        <taxon>Paenibacillaceae</taxon>
        <taxon>Chengkuizengella</taxon>
    </lineage>
</organism>